<keyword evidence="4 6" id="KW-1133">Transmembrane helix</keyword>
<keyword evidence="5 6" id="KW-0472">Membrane</keyword>
<evidence type="ECO:0000259" key="7">
    <source>
        <dbReference type="Pfam" id="PF00482"/>
    </source>
</evidence>
<evidence type="ECO:0000256" key="6">
    <source>
        <dbReference type="SAM" id="Phobius"/>
    </source>
</evidence>
<dbReference type="GO" id="GO:0005886">
    <property type="term" value="C:plasma membrane"/>
    <property type="evidence" value="ECO:0007669"/>
    <property type="project" value="UniProtKB-SubCell"/>
</dbReference>
<dbReference type="Proteomes" id="UP000186096">
    <property type="component" value="Unassembled WGS sequence"/>
</dbReference>
<evidence type="ECO:0000313" key="8">
    <source>
        <dbReference type="EMBL" id="SIS21914.1"/>
    </source>
</evidence>
<reference evidence="9" key="1">
    <citation type="submission" date="2017-01" db="EMBL/GenBank/DDBJ databases">
        <authorList>
            <person name="Varghese N."/>
            <person name="Submissions S."/>
        </authorList>
    </citation>
    <scope>NUCLEOTIDE SEQUENCE [LARGE SCALE GENOMIC DNA]</scope>
    <source>
        <strain evidence="9">ATCC 12950</strain>
    </source>
</reference>
<dbReference type="PANTHER" id="PTHR35007:SF1">
    <property type="entry name" value="PILUS ASSEMBLY PROTEIN"/>
    <property type="match status" value="1"/>
</dbReference>
<accession>A0A1N7HAK1</accession>
<evidence type="ECO:0000256" key="5">
    <source>
        <dbReference type="ARBA" id="ARBA00023136"/>
    </source>
</evidence>
<gene>
    <name evidence="8" type="ORF">SAMN05421833_14160</name>
</gene>
<dbReference type="OrthoDB" id="5243064at2"/>
<keyword evidence="9" id="KW-1185">Reference proteome</keyword>
<dbReference type="PANTHER" id="PTHR35007">
    <property type="entry name" value="INTEGRAL MEMBRANE PROTEIN-RELATED"/>
    <property type="match status" value="1"/>
</dbReference>
<keyword evidence="3 6" id="KW-0812">Transmembrane</keyword>
<evidence type="ECO:0000256" key="2">
    <source>
        <dbReference type="ARBA" id="ARBA00022475"/>
    </source>
</evidence>
<name>A0A1N7HAK1_9ACTN</name>
<organism evidence="8 9">
    <name type="scientific">Microbispora rosea</name>
    <dbReference type="NCBI Taxonomy" id="58117"/>
    <lineage>
        <taxon>Bacteria</taxon>
        <taxon>Bacillati</taxon>
        <taxon>Actinomycetota</taxon>
        <taxon>Actinomycetes</taxon>
        <taxon>Streptosporangiales</taxon>
        <taxon>Streptosporangiaceae</taxon>
        <taxon>Microbispora</taxon>
    </lineage>
</organism>
<evidence type="ECO:0000256" key="4">
    <source>
        <dbReference type="ARBA" id="ARBA00022989"/>
    </source>
</evidence>
<sequence>MIALVLTCGALIGLGGALAILAVFPAPPALAPAMERLRPGGSRSEPDGDWRSRMARKLSGTVIGARIPQAELAVLGKTADDYLTQKGAMIGLGAAGPVVFWAWCALLGVALPWPVSWGACLAFAVAAFFAPDASIRGQAAEGRAAFRLAIVAYLDLVALARAAGSGPAEALESAAKVGGGWTFQRLSLALDPARRATASAWDELTRLSEEIHVPELADLAAIARLAGTHGAGILDTLMAKAQSLREVELSAEVSKAKSRTETITVPMALSVLGFLLLLGYPAFARMTGG</sequence>
<feature type="transmembrane region" description="Helical" evidence="6">
    <location>
        <begin position="263"/>
        <end position="283"/>
    </location>
</feature>
<dbReference type="Pfam" id="PF00482">
    <property type="entry name" value="T2SSF"/>
    <property type="match status" value="1"/>
</dbReference>
<feature type="domain" description="Type II secretion system protein GspF" evidence="7">
    <location>
        <begin position="154"/>
        <end position="281"/>
    </location>
</feature>
<dbReference type="STRING" id="58117.SAMN05421833_14160"/>
<dbReference type="EMBL" id="FTNI01000041">
    <property type="protein sequence ID" value="SIS21914.1"/>
    <property type="molecule type" value="Genomic_DNA"/>
</dbReference>
<proteinExistence type="predicted"/>
<feature type="transmembrane region" description="Helical" evidence="6">
    <location>
        <begin position="100"/>
        <end position="129"/>
    </location>
</feature>
<protein>
    <submittedName>
        <fullName evidence="8">Type II secretion system protein F (GspF)</fullName>
    </submittedName>
</protein>
<keyword evidence="2" id="KW-1003">Cell membrane</keyword>
<comment type="subcellular location">
    <subcellularLocation>
        <location evidence="1">Cell membrane</location>
        <topology evidence="1">Multi-pass membrane protein</topology>
    </subcellularLocation>
</comment>
<evidence type="ECO:0000256" key="3">
    <source>
        <dbReference type="ARBA" id="ARBA00022692"/>
    </source>
</evidence>
<evidence type="ECO:0000313" key="9">
    <source>
        <dbReference type="Proteomes" id="UP000186096"/>
    </source>
</evidence>
<dbReference type="RefSeq" id="WP_143734758.1">
    <property type="nucleotide sequence ID" value="NZ_FTNI01000041.1"/>
</dbReference>
<dbReference type="InterPro" id="IPR018076">
    <property type="entry name" value="T2SS_GspF_dom"/>
</dbReference>
<evidence type="ECO:0000256" key="1">
    <source>
        <dbReference type="ARBA" id="ARBA00004651"/>
    </source>
</evidence>
<dbReference type="AlphaFoldDB" id="A0A1N7HAK1"/>